<dbReference type="PRINTS" id="PR00463">
    <property type="entry name" value="EP450I"/>
</dbReference>
<dbReference type="SUPFAM" id="SSF48264">
    <property type="entry name" value="Cytochrome P450"/>
    <property type="match status" value="1"/>
</dbReference>
<dbReference type="GO" id="GO:0004497">
    <property type="term" value="F:monooxygenase activity"/>
    <property type="evidence" value="ECO:0007669"/>
    <property type="project" value="UniProtKB-KW"/>
</dbReference>
<comment type="similarity">
    <text evidence="4 14">Belongs to the cytochrome P450 family.</text>
</comment>
<dbReference type="InterPro" id="IPR017972">
    <property type="entry name" value="Cyt_P450_CS"/>
</dbReference>
<dbReference type="Gene3D" id="1.10.630.10">
    <property type="entry name" value="Cytochrome P450"/>
    <property type="match status" value="1"/>
</dbReference>
<dbReference type="InterPro" id="IPR050364">
    <property type="entry name" value="Cytochrome_P450_fung"/>
</dbReference>
<dbReference type="PRINTS" id="PR00385">
    <property type="entry name" value="P450"/>
</dbReference>
<keyword evidence="6" id="KW-0812">Transmembrane</keyword>
<gene>
    <name evidence="15" type="ORF">SISNIDRAFT_553398</name>
</gene>
<evidence type="ECO:0000256" key="5">
    <source>
        <dbReference type="ARBA" id="ARBA00022617"/>
    </source>
</evidence>
<dbReference type="Proteomes" id="UP000076722">
    <property type="component" value="Unassembled WGS sequence"/>
</dbReference>
<dbReference type="InterPro" id="IPR001128">
    <property type="entry name" value="Cyt_P450"/>
</dbReference>
<comment type="subcellular location">
    <subcellularLocation>
        <location evidence="2">Membrane</location>
    </subcellularLocation>
</comment>
<keyword evidence="12" id="KW-0472">Membrane</keyword>
<dbReference type="STRING" id="1314777.A0A164MPB5"/>
<accession>A0A164MPB5</accession>
<dbReference type="GO" id="GO:0020037">
    <property type="term" value="F:heme binding"/>
    <property type="evidence" value="ECO:0007669"/>
    <property type="project" value="InterPro"/>
</dbReference>
<dbReference type="EMBL" id="KV419463">
    <property type="protein sequence ID" value="KZS86899.1"/>
    <property type="molecule type" value="Genomic_DNA"/>
</dbReference>
<keyword evidence="5 13" id="KW-0349">Heme</keyword>
<evidence type="ECO:0000256" key="9">
    <source>
        <dbReference type="ARBA" id="ARBA00023002"/>
    </source>
</evidence>
<keyword evidence="16" id="KW-1185">Reference proteome</keyword>
<proteinExistence type="inferred from homology"/>
<evidence type="ECO:0000256" key="14">
    <source>
        <dbReference type="RuleBase" id="RU000461"/>
    </source>
</evidence>
<dbReference type="PANTHER" id="PTHR46300:SF2">
    <property type="entry name" value="CYTOCHROME P450 MONOOXYGENASE ALNH-RELATED"/>
    <property type="match status" value="1"/>
</dbReference>
<dbReference type="GO" id="GO:0005506">
    <property type="term" value="F:iron ion binding"/>
    <property type="evidence" value="ECO:0007669"/>
    <property type="project" value="InterPro"/>
</dbReference>
<feature type="binding site" description="axial binding residue" evidence="13">
    <location>
        <position position="466"/>
    </location>
    <ligand>
        <name>heme</name>
        <dbReference type="ChEBI" id="CHEBI:30413"/>
    </ligand>
    <ligandPart>
        <name>Fe</name>
        <dbReference type="ChEBI" id="CHEBI:18248"/>
    </ligandPart>
</feature>
<keyword evidence="11 14" id="KW-0503">Monooxygenase</keyword>
<dbReference type="PANTHER" id="PTHR46300">
    <property type="entry name" value="P450, PUTATIVE (EUROFUNG)-RELATED-RELATED"/>
    <property type="match status" value="1"/>
</dbReference>
<dbReference type="AlphaFoldDB" id="A0A164MPB5"/>
<evidence type="ECO:0000313" key="15">
    <source>
        <dbReference type="EMBL" id="KZS86899.1"/>
    </source>
</evidence>
<dbReference type="CDD" id="cd11065">
    <property type="entry name" value="CYP64-like"/>
    <property type="match status" value="1"/>
</dbReference>
<name>A0A164MPB5_9AGAM</name>
<protein>
    <submittedName>
        <fullName evidence="15">Cytochrome P450</fullName>
    </submittedName>
</protein>
<dbReference type="GO" id="GO:0016705">
    <property type="term" value="F:oxidoreductase activity, acting on paired donors, with incorporation or reduction of molecular oxygen"/>
    <property type="evidence" value="ECO:0007669"/>
    <property type="project" value="InterPro"/>
</dbReference>
<evidence type="ECO:0000256" key="8">
    <source>
        <dbReference type="ARBA" id="ARBA00022989"/>
    </source>
</evidence>
<evidence type="ECO:0000256" key="10">
    <source>
        <dbReference type="ARBA" id="ARBA00023004"/>
    </source>
</evidence>
<comment type="pathway">
    <text evidence="3">Secondary metabolite biosynthesis.</text>
</comment>
<evidence type="ECO:0000256" key="11">
    <source>
        <dbReference type="ARBA" id="ARBA00023033"/>
    </source>
</evidence>
<dbReference type="InterPro" id="IPR036396">
    <property type="entry name" value="Cyt_P450_sf"/>
</dbReference>
<dbReference type="Pfam" id="PF00067">
    <property type="entry name" value="p450"/>
    <property type="match status" value="2"/>
</dbReference>
<sequence length="541" mass="60694">MAVVISISLGCATLFVLWLTTKNRRKPTNPKDLPYPPGPKGLPLLGNALDMPAKEPWTKFAEWKKQYGDIIGLSVLGKGIIVVTSYEIATELLDDRGAIYSDRPVNRTFNEHGDWGNFLAMIHYGESFHRQRKMLNDFLNPSGARNYHELLTEHSHELASHLLQHPDKFAKYNRFHISSVILNIVYGHKVNDENDEWINGADSAVTSAAEFGQMGAHPIDLFAILGKLPYRIWGKNFVEKLGALKRGAYDIGPKPYIWTKEKVLSGTVGPSIVSALIEQYSLPDGTIQYESDIYGSTGTVYLGGSDTSVTALDGFVLSMMVHPEIQKKAQQYIDEIISREDRLPELSDLNALPYISAVQKEILRWKPITPLGKAYAYHDFVDVLIISVEGLPHASIMADEYKGMFIPAGSMIITDVMSMVSNEDDFPDPYTFNPERYMDYSGEKPRLRSDVRDPFDIIFGFGRRACPGRHVAVAQMWIMCATLLSVFDIKCPLDENGQEIRPDLEYVSSITSHPKPFKSLFTPRSGRAVELLKASLLVNEQ</sequence>
<comment type="cofactor">
    <cofactor evidence="1 13">
        <name>heme</name>
        <dbReference type="ChEBI" id="CHEBI:30413"/>
    </cofactor>
</comment>
<evidence type="ECO:0000256" key="7">
    <source>
        <dbReference type="ARBA" id="ARBA00022723"/>
    </source>
</evidence>
<keyword evidence="9 14" id="KW-0560">Oxidoreductase</keyword>
<reference evidence="15 16" key="1">
    <citation type="journal article" date="2016" name="Mol. Biol. Evol.">
        <title>Comparative Genomics of Early-Diverging Mushroom-Forming Fungi Provides Insights into the Origins of Lignocellulose Decay Capabilities.</title>
        <authorList>
            <person name="Nagy L.G."/>
            <person name="Riley R."/>
            <person name="Tritt A."/>
            <person name="Adam C."/>
            <person name="Daum C."/>
            <person name="Floudas D."/>
            <person name="Sun H."/>
            <person name="Yadav J.S."/>
            <person name="Pangilinan J."/>
            <person name="Larsson K.H."/>
            <person name="Matsuura K."/>
            <person name="Barry K."/>
            <person name="Labutti K."/>
            <person name="Kuo R."/>
            <person name="Ohm R.A."/>
            <person name="Bhattacharya S.S."/>
            <person name="Shirouzu T."/>
            <person name="Yoshinaga Y."/>
            <person name="Martin F.M."/>
            <person name="Grigoriev I.V."/>
            <person name="Hibbett D.S."/>
        </authorList>
    </citation>
    <scope>NUCLEOTIDE SEQUENCE [LARGE SCALE GENOMIC DNA]</scope>
    <source>
        <strain evidence="15 16">HHB9708</strain>
    </source>
</reference>
<evidence type="ECO:0000256" key="1">
    <source>
        <dbReference type="ARBA" id="ARBA00001971"/>
    </source>
</evidence>
<evidence type="ECO:0000256" key="13">
    <source>
        <dbReference type="PIRSR" id="PIRSR602401-1"/>
    </source>
</evidence>
<keyword evidence="7 13" id="KW-0479">Metal-binding</keyword>
<dbReference type="InterPro" id="IPR002401">
    <property type="entry name" value="Cyt_P450_E_grp-I"/>
</dbReference>
<keyword evidence="10 13" id="KW-0408">Iron</keyword>
<evidence type="ECO:0000256" key="6">
    <source>
        <dbReference type="ARBA" id="ARBA00022692"/>
    </source>
</evidence>
<dbReference type="GO" id="GO:0016020">
    <property type="term" value="C:membrane"/>
    <property type="evidence" value="ECO:0007669"/>
    <property type="project" value="UniProtKB-SubCell"/>
</dbReference>
<evidence type="ECO:0000256" key="4">
    <source>
        <dbReference type="ARBA" id="ARBA00010617"/>
    </source>
</evidence>
<evidence type="ECO:0000256" key="2">
    <source>
        <dbReference type="ARBA" id="ARBA00004370"/>
    </source>
</evidence>
<evidence type="ECO:0000313" key="16">
    <source>
        <dbReference type="Proteomes" id="UP000076722"/>
    </source>
</evidence>
<evidence type="ECO:0000256" key="3">
    <source>
        <dbReference type="ARBA" id="ARBA00005179"/>
    </source>
</evidence>
<evidence type="ECO:0000256" key="12">
    <source>
        <dbReference type="ARBA" id="ARBA00023136"/>
    </source>
</evidence>
<dbReference type="PROSITE" id="PS00086">
    <property type="entry name" value="CYTOCHROME_P450"/>
    <property type="match status" value="1"/>
</dbReference>
<organism evidence="15 16">
    <name type="scientific">Sistotremastrum niveocremeum HHB9708</name>
    <dbReference type="NCBI Taxonomy" id="1314777"/>
    <lineage>
        <taxon>Eukaryota</taxon>
        <taxon>Fungi</taxon>
        <taxon>Dikarya</taxon>
        <taxon>Basidiomycota</taxon>
        <taxon>Agaricomycotina</taxon>
        <taxon>Agaricomycetes</taxon>
        <taxon>Sistotremastrales</taxon>
        <taxon>Sistotremastraceae</taxon>
        <taxon>Sertulicium</taxon>
        <taxon>Sertulicium niveocremeum</taxon>
    </lineage>
</organism>
<keyword evidence="8" id="KW-1133">Transmembrane helix</keyword>